<reference evidence="9 10" key="1">
    <citation type="submission" date="2019-02" db="EMBL/GenBank/DDBJ databases">
        <title>Siculibacillus lacustris gen. nov., sp. nov., a new rosette-forming bacterium isolated from a freshwater crater lake (Lake St. Ana, Romania).</title>
        <authorList>
            <person name="Felfoldi T."/>
            <person name="Marton Z."/>
            <person name="Szabo A."/>
            <person name="Mentes A."/>
            <person name="Boka K."/>
            <person name="Marialigeti K."/>
            <person name="Mathe I."/>
            <person name="Koncz M."/>
            <person name="Schumann P."/>
            <person name="Toth E."/>
        </authorList>
    </citation>
    <scope>NUCLEOTIDE SEQUENCE [LARGE SCALE GENOMIC DNA]</scope>
    <source>
        <strain evidence="9 10">SA-279</strain>
    </source>
</reference>
<dbReference type="PANTHER" id="PTHR46679">
    <property type="match status" value="1"/>
</dbReference>
<feature type="domain" description="Glutaredoxin" evidence="8">
    <location>
        <begin position="6"/>
        <end position="65"/>
    </location>
</feature>
<dbReference type="InterPro" id="IPR036249">
    <property type="entry name" value="Thioredoxin-like_sf"/>
</dbReference>
<dbReference type="InterPro" id="IPR011900">
    <property type="entry name" value="GRX_bact"/>
</dbReference>
<accession>A0A4Q9VYW3</accession>
<gene>
    <name evidence="9" type="primary">grxC</name>
    <name evidence="9" type="ORF">EYW49_04440</name>
</gene>
<evidence type="ECO:0000256" key="4">
    <source>
        <dbReference type="ARBA" id="ARBA00022982"/>
    </source>
</evidence>
<comment type="function">
    <text evidence="1 7">Has a glutathione-disulfide oxidoreductase activity in the presence of NADPH and glutathione reductase. Reduces low molecular weight disulfides and proteins.</text>
</comment>
<dbReference type="GO" id="GO:0015038">
    <property type="term" value="F:glutathione disulfide oxidoreductase activity"/>
    <property type="evidence" value="ECO:0007669"/>
    <property type="project" value="UniProtKB-UniRule"/>
</dbReference>
<dbReference type="OrthoDB" id="9814618at2"/>
<dbReference type="Pfam" id="PF00462">
    <property type="entry name" value="Glutaredoxin"/>
    <property type="match status" value="1"/>
</dbReference>
<evidence type="ECO:0000313" key="10">
    <source>
        <dbReference type="Proteomes" id="UP000292781"/>
    </source>
</evidence>
<keyword evidence="4 7" id="KW-0249">Electron transport</keyword>
<dbReference type="GO" id="GO:0015035">
    <property type="term" value="F:protein-disulfide reductase activity"/>
    <property type="evidence" value="ECO:0007669"/>
    <property type="project" value="TreeGrafter"/>
</dbReference>
<proteinExistence type="inferred from homology"/>
<keyword evidence="7" id="KW-0963">Cytoplasm</keyword>
<dbReference type="PANTHER" id="PTHR46679:SF1">
    <property type="entry name" value="GLUTAREDOXIN-2, MITOCHONDRIAL"/>
    <property type="match status" value="1"/>
</dbReference>
<keyword evidence="10" id="KW-1185">Reference proteome</keyword>
<protein>
    <recommendedName>
        <fullName evidence="7">Glutaredoxin</fullName>
    </recommendedName>
</protein>
<dbReference type="NCBIfam" id="TIGR02181">
    <property type="entry name" value="GRX_bact"/>
    <property type="match status" value="1"/>
</dbReference>
<evidence type="ECO:0000256" key="3">
    <source>
        <dbReference type="ARBA" id="ARBA00022448"/>
    </source>
</evidence>
<name>A0A4Q9VYW3_9HYPH</name>
<evidence type="ECO:0000259" key="8">
    <source>
        <dbReference type="Pfam" id="PF00462"/>
    </source>
</evidence>
<dbReference type="PROSITE" id="PS51354">
    <property type="entry name" value="GLUTAREDOXIN_2"/>
    <property type="match status" value="1"/>
</dbReference>
<organism evidence="9 10">
    <name type="scientific">Siculibacillus lacustris</name>
    <dbReference type="NCBI Taxonomy" id="1549641"/>
    <lineage>
        <taxon>Bacteria</taxon>
        <taxon>Pseudomonadati</taxon>
        <taxon>Pseudomonadota</taxon>
        <taxon>Alphaproteobacteria</taxon>
        <taxon>Hyphomicrobiales</taxon>
        <taxon>Ancalomicrobiaceae</taxon>
        <taxon>Siculibacillus</taxon>
    </lineage>
</organism>
<evidence type="ECO:0000256" key="6">
    <source>
        <dbReference type="ARBA" id="ARBA00023284"/>
    </source>
</evidence>
<evidence type="ECO:0000256" key="2">
    <source>
        <dbReference type="ARBA" id="ARBA00007787"/>
    </source>
</evidence>
<dbReference type="InterPro" id="IPR002109">
    <property type="entry name" value="Glutaredoxin"/>
</dbReference>
<dbReference type="AlphaFoldDB" id="A0A4Q9VYW3"/>
<keyword evidence="5" id="KW-1015">Disulfide bond</keyword>
<keyword evidence="6 7" id="KW-0676">Redox-active center</keyword>
<evidence type="ECO:0000256" key="7">
    <source>
        <dbReference type="RuleBase" id="RU364065"/>
    </source>
</evidence>
<dbReference type="RefSeq" id="WP_131306601.1">
    <property type="nucleotide sequence ID" value="NZ_SJFN01000004.1"/>
</dbReference>
<evidence type="ECO:0000256" key="1">
    <source>
        <dbReference type="ARBA" id="ARBA00002549"/>
    </source>
</evidence>
<dbReference type="Gene3D" id="3.40.30.10">
    <property type="entry name" value="Glutaredoxin"/>
    <property type="match status" value="1"/>
</dbReference>
<evidence type="ECO:0000313" key="9">
    <source>
        <dbReference type="EMBL" id="TBW40433.1"/>
    </source>
</evidence>
<comment type="similarity">
    <text evidence="2 7">Belongs to the glutaredoxin family.</text>
</comment>
<dbReference type="PRINTS" id="PR00160">
    <property type="entry name" value="GLUTAREDOXIN"/>
</dbReference>
<sequence>MARPQVLIYTRDGCGYCVAAKRLLGAKGVAFEERNATATPAWRQEMIGRSGRTTFPQIFVGDTHVGGCDDLHALDARGGLDPLLAGGADPS</sequence>
<dbReference type="InterPro" id="IPR014025">
    <property type="entry name" value="Glutaredoxin_subgr"/>
</dbReference>
<dbReference type="SUPFAM" id="SSF52833">
    <property type="entry name" value="Thioredoxin-like"/>
    <property type="match status" value="1"/>
</dbReference>
<dbReference type="Proteomes" id="UP000292781">
    <property type="component" value="Unassembled WGS sequence"/>
</dbReference>
<keyword evidence="3 7" id="KW-0813">Transport</keyword>
<comment type="caution">
    <text evidence="9">The sequence shown here is derived from an EMBL/GenBank/DDBJ whole genome shotgun (WGS) entry which is preliminary data.</text>
</comment>
<evidence type="ECO:0000256" key="5">
    <source>
        <dbReference type="ARBA" id="ARBA00023157"/>
    </source>
</evidence>
<dbReference type="CDD" id="cd03418">
    <property type="entry name" value="GRX_GRXb_1_3_like"/>
    <property type="match status" value="1"/>
</dbReference>
<dbReference type="EMBL" id="SJFN01000004">
    <property type="protein sequence ID" value="TBW40433.1"/>
    <property type="molecule type" value="Genomic_DNA"/>
</dbReference>
<dbReference type="GO" id="GO:0045454">
    <property type="term" value="P:cell redox homeostasis"/>
    <property type="evidence" value="ECO:0007669"/>
    <property type="project" value="InterPro"/>
</dbReference>